<organism evidence="3 4">
    <name type="scientific">Peronospora belbahrii</name>
    <dbReference type="NCBI Taxonomy" id="622444"/>
    <lineage>
        <taxon>Eukaryota</taxon>
        <taxon>Sar</taxon>
        <taxon>Stramenopiles</taxon>
        <taxon>Oomycota</taxon>
        <taxon>Peronosporomycetes</taxon>
        <taxon>Peronosporales</taxon>
        <taxon>Peronosporaceae</taxon>
        <taxon>Peronospora</taxon>
    </lineage>
</organism>
<keyword evidence="2" id="KW-1133">Transmembrane helix</keyword>
<reference evidence="3" key="1">
    <citation type="submission" date="2021-11" db="EMBL/GenBank/DDBJ databases">
        <authorList>
            <person name="Islam A."/>
            <person name="Islam S."/>
            <person name="Flora M.S."/>
            <person name="Rahman M."/>
            <person name="Ziaur R.M."/>
            <person name="Epstein J.H."/>
            <person name="Hassan M."/>
            <person name="Klassen M."/>
            <person name="Woodard K."/>
            <person name="Webb A."/>
            <person name="Webby R.J."/>
            <person name="El Zowalaty M.E."/>
        </authorList>
    </citation>
    <scope>NUCLEOTIDE SEQUENCE</scope>
    <source>
        <strain evidence="3">Pbs3</strain>
    </source>
</reference>
<feature type="transmembrane region" description="Helical" evidence="2">
    <location>
        <begin position="68"/>
        <end position="90"/>
    </location>
</feature>
<evidence type="ECO:0000313" key="3">
    <source>
        <dbReference type="EMBL" id="CAH0480904.1"/>
    </source>
</evidence>
<comment type="caution">
    <text evidence="3">The sequence shown here is derived from an EMBL/GenBank/DDBJ whole genome shotgun (WGS) entry which is preliminary data.</text>
</comment>
<keyword evidence="2" id="KW-0812">Transmembrane</keyword>
<feature type="transmembrane region" description="Helical" evidence="2">
    <location>
        <begin position="979"/>
        <end position="1000"/>
    </location>
</feature>
<gene>
    <name evidence="3" type="ORF">PBS003_LOCUS7515</name>
</gene>
<feature type="transmembrane region" description="Helical" evidence="2">
    <location>
        <begin position="938"/>
        <end position="959"/>
    </location>
</feature>
<dbReference type="EMBL" id="CAKKTJ010000326">
    <property type="protein sequence ID" value="CAH0480904.1"/>
    <property type="molecule type" value="Genomic_DNA"/>
</dbReference>
<dbReference type="AlphaFoldDB" id="A0AAU9L4Q1"/>
<protein>
    <submittedName>
        <fullName evidence="3">Uncharacterized protein</fullName>
    </submittedName>
</protein>
<evidence type="ECO:0000256" key="2">
    <source>
        <dbReference type="SAM" id="Phobius"/>
    </source>
</evidence>
<accession>A0AAU9L4Q1</accession>
<feature type="coiled-coil region" evidence="1">
    <location>
        <begin position="894"/>
        <end position="934"/>
    </location>
</feature>
<evidence type="ECO:0000256" key="1">
    <source>
        <dbReference type="SAM" id="Coils"/>
    </source>
</evidence>
<evidence type="ECO:0000313" key="4">
    <source>
        <dbReference type="Proteomes" id="UP001160483"/>
    </source>
</evidence>
<dbReference type="Proteomes" id="UP001160483">
    <property type="component" value="Unassembled WGS sequence"/>
</dbReference>
<sequence length="1151" mass="132192">MEIREQDFSFNDDTREQPLIEVVTNDVRTADIFNIMEAVRGEEEEVLGDETASWWTDAVTEEFTRQDVVLLALIGVCACRLLCFVGHITWKLMRLMIMQWYDVFGKEGHEEDEGENIVVNSESLRKQLAIIRFCRLQFLLVIEKLQHEMRDSKNQDTQKMLASLVVLQCKDEKKVTLAEILATLQAIQAQDACFLKSREAEEHFAEIKQDVEDEEALDAGLAQAWEQLQQTYVSFLRIQATLLHQQTHRKTQRWQVQQQKETGRCRRRHFSCKKDSTNEVLHELEKLTKELPQAHGRVEIHVEDFSFSDQATKEEEYQQIAIEAHDLKGSELKPWVSTPDIHFITWEITTRDETRDWNYLDKNQVMDQEVIATIVEIQEDQQGGTVHGDNIVAVQTGDTTEREGDVLLTKYTDYRTAVWWWSQEKTQLSTQEQAVVLAAVVTILLVFGLALIVLWNMVWRVWRFYREIQTLHKLFGEQNPVVLEQELCNFPVELLSLRIKQIACVRLRHLQVVSNARDFKKQIEMVEFREIAMELVNLPLHPISRKEMTFAEILTTVEEIACRGEQVAVEMMQLVVPSRWKNYVDESSWLKTQDESLQSLHLENARVQQLSEQISELLVAKVNSNEAIPKPVFLSLLASLRQNLGTPPQNYANVNVASSELDAFARCWSGSMTMSGSVGNAGCNMNKDEFGFLLKAFDEVAEQQKVRQELLSAIENFQSVNEPEYEQLLLLENADSASRNQITQRTKQLGTTAAGSSGATAASMRRLERLVDEAEMMEMTYVEEVESAQFMLEDARRDSFCAAIVSSEGKGLDSVQSLATNFVALGAKREDAILKAGEILANRSNMMLLVTSLRGMFDQLRKRDIIKMNERRNRDRAKAQDKRNRMAQKFHNKQQLVIEKIERAREAQRQMEEEARLQRRKEELKQVRAQSARNRASFVWAITKTDVLVVLVIMAIVFFENLREVAFVKPLCQPDEEHHWWMVSWWAPASLQVFGCEVSYGMKILGILLALGVCFFAAAQLNLVAVLLPVLGAIGLYYLRAEWMNMLFRLPLLFIIYGFNSGILYLFNRFEDRSNDDHVVKEQDKDVAVSSTRRRNMLLYVVFPFFSLLLTVVTGVGVACDAPEQCVASASTATASVLAGLWEFVRRAYRL</sequence>
<feature type="transmembrane region" description="Helical" evidence="2">
    <location>
        <begin position="434"/>
        <end position="458"/>
    </location>
</feature>
<name>A0AAU9L4Q1_9STRA</name>
<feature type="transmembrane region" description="Helical" evidence="2">
    <location>
        <begin position="1098"/>
        <end position="1119"/>
    </location>
</feature>
<keyword evidence="2" id="KW-0472">Membrane</keyword>
<proteinExistence type="predicted"/>
<feature type="transmembrane region" description="Helical" evidence="2">
    <location>
        <begin position="1007"/>
        <end position="1040"/>
    </location>
</feature>
<feature type="transmembrane region" description="Helical" evidence="2">
    <location>
        <begin position="1046"/>
        <end position="1067"/>
    </location>
</feature>
<keyword evidence="1" id="KW-0175">Coiled coil</keyword>